<organism evidence="1 3">
    <name type="scientific">Mycena citricolor</name>
    <dbReference type="NCBI Taxonomy" id="2018698"/>
    <lineage>
        <taxon>Eukaryota</taxon>
        <taxon>Fungi</taxon>
        <taxon>Dikarya</taxon>
        <taxon>Basidiomycota</taxon>
        <taxon>Agaricomycotina</taxon>
        <taxon>Agaricomycetes</taxon>
        <taxon>Agaricomycetidae</taxon>
        <taxon>Agaricales</taxon>
        <taxon>Marasmiineae</taxon>
        <taxon>Mycenaceae</taxon>
        <taxon>Mycena</taxon>
    </lineage>
</organism>
<accession>A0AAD2H590</accession>
<comment type="caution">
    <text evidence="1">The sequence shown here is derived from an EMBL/GenBank/DDBJ whole genome shotgun (WGS) entry which is preliminary data.</text>
</comment>
<sequence length="84" mass="9335">SPQGTASPICDASSGSRVETLSRLGEHWVPLQAVAFAVTTDPFMRRGHYWMCLGLNLPFLGPQISNISEFIRTQLWLDLDLGIF</sequence>
<protein>
    <submittedName>
        <fullName evidence="1">Uncharacterized protein</fullName>
    </submittedName>
</protein>
<dbReference type="AlphaFoldDB" id="A0AAD2H590"/>
<dbReference type="EMBL" id="CAVNYO010000466">
    <property type="protein sequence ID" value="CAK5283168.1"/>
    <property type="molecule type" value="Genomic_DNA"/>
</dbReference>
<evidence type="ECO:0000313" key="2">
    <source>
        <dbReference type="EMBL" id="CAK5283168.1"/>
    </source>
</evidence>
<feature type="non-terminal residue" evidence="1">
    <location>
        <position position="1"/>
    </location>
</feature>
<dbReference type="Proteomes" id="UP001295794">
    <property type="component" value="Unassembled WGS sequence"/>
</dbReference>
<gene>
    <name evidence="1" type="ORF">MYCIT1_LOCUS10558</name>
    <name evidence="2" type="ORF">MYCIT1_LOCUS35482</name>
</gene>
<name>A0AAD2H590_9AGAR</name>
<reference evidence="1" key="1">
    <citation type="submission" date="2023-11" db="EMBL/GenBank/DDBJ databases">
        <authorList>
            <person name="De Vega J J."/>
            <person name="De Vega J J."/>
        </authorList>
    </citation>
    <scope>NUCLEOTIDE SEQUENCE</scope>
</reference>
<proteinExistence type="predicted"/>
<feature type="non-terminal residue" evidence="1">
    <location>
        <position position="84"/>
    </location>
</feature>
<dbReference type="EMBL" id="CAVNYO010000133">
    <property type="protein sequence ID" value="CAK5267767.1"/>
    <property type="molecule type" value="Genomic_DNA"/>
</dbReference>
<evidence type="ECO:0000313" key="1">
    <source>
        <dbReference type="EMBL" id="CAK5267767.1"/>
    </source>
</evidence>
<keyword evidence="3" id="KW-1185">Reference proteome</keyword>
<evidence type="ECO:0000313" key="3">
    <source>
        <dbReference type="Proteomes" id="UP001295794"/>
    </source>
</evidence>